<dbReference type="EMBL" id="CAAALY010259837">
    <property type="protein sequence ID" value="VEL39028.1"/>
    <property type="molecule type" value="Genomic_DNA"/>
</dbReference>
<gene>
    <name evidence="3" type="ORF">PXEA_LOCUS32468</name>
</gene>
<evidence type="ECO:0000256" key="1">
    <source>
        <dbReference type="SAM" id="MobiDB-lite"/>
    </source>
</evidence>
<dbReference type="GO" id="GO:0008482">
    <property type="term" value="F:sulfite oxidase activity"/>
    <property type="evidence" value="ECO:0007669"/>
    <property type="project" value="TreeGrafter"/>
</dbReference>
<feature type="domain" description="Moybdenum cofactor oxidoreductase dimerisation" evidence="2">
    <location>
        <begin position="6"/>
        <end position="89"/>
    </location>
</feature>
<dbReference type="GO" id="GO:0020037">
    <property type="term" value="F:heme binding"/>
    <property type="evidence" value="ECO:0007669"/>
    <property type="project" value="TreeGrafter"/>
</dbReference>
<reference evidence="3" key="1">
    <citation type="submission" date="2018-11" db="EMBL/GenBank/DDBJ databases">
        <authorList>
            <consortium name="Pathogen Informatics"/>
        </authorList>
    </citation>
    <scope>NUCLEOTIDE SEQUENCE</scope>
</reference>
<name>A0A448XKR7_9PLAT</name>
<dbReference type="Gene3D" id="2.60.40.650">
    <property type="match status" value="1"/>
</dbReference>
<dbReference type="Pfam" id="PF03404">
    <property type="entry name" value="Mo-co_dimer"/>
    <property type="match status" value="1"/>
</dbReference>
<dbReference type="GO" id="GO:0005739">
    <property type="term" value="C:mitochondrion"/>
    <property type="evidence" value="ECO:0007669"/>
    <property type="project" value="TreeGrafter"/>
</dbReference>
<evidence type="ECO:0000259" key="2">
    <source>
        <dbReference type="Pfam" id="PF03404"/>
    </source>
</evidence>
<proteinExistence type="predicted"/>
<dbReference type="AlphaFoldDB" id="A0A448XKR7"/>
<dbReference type="SUPFAM" id="SSF81296">
    <property type="entry name" value="E set domains"/>
    <property type="match status" value="1"/>
</dbReference>
<dbReference type="GO" id="GO:0030151">
    <property type="term" value="F:molybdenum ion binding"/>
    <property type="evidence" value="ECO:0007669"/>
    <property type="project" value="InterPro"/>
</dbReference>
<keyword evidence="4" id="KW-1185">Reference proteome</keyword>
<comment type="caution">
    <text evidence="3">The sequence shown here is derived from an EMBL/GenBank/DDBJ whole genome shotgun (WGS) entry which is preliminary data.</text>
</comment>
<feature type="region of interest" description="Disordered" evidence="1">
    <location>
        <begin position="39"/>
        <end position="63"/>
    </location>
</feature>
<dbReference type="GO" id="GO:0006790">
    <property type="term" value="P:sulfur compound metabolic process"/>
    <property type="evidence" value="ECO:0007669"/>
    <property type="project" value="TreeGrafter"/>
</dbReference>
<accession>A0A448XKR7</accession>
<dbReference type="InterPro" id="IPR014756">
    <property type="entry name" value="Ig_E-set"/>
</dbReference>
<evidence type="ECO:0000313" key="4">
    <source>
        <dbReference type="Proteomes" id="UP000784294"/>
    </source>
</evidence>
<protein>
    <recommendedName>
        <fullName evidence="2">Moybdenum cofactor oxidoreductase dimerisation domain-containing protein</fullName>
    </recommendedName>
</protein>
<evidence type="ECO:0000313" key="3">
    <source>
        <dbReference type="EMBL" id="VEL39028.1"/>
    </source>
</evidence>
<dbReference type="GO" id="GO:0043546">
    <property type="term" value="F:molybdopterin cofactor binding"/>
    <property type="evidence" value="ECO:0007669"/>
    <property type="project" value="TreeGrafter"/>
</dbReference>
<feature type="compositionally biased region" description="Polar residues" evidence="1">
    <location>
        <begin position="48"/>
        <end position="57"/>
    </location>
</feature>
<organism evidence="3 4">
    <name type="scientific">Protopolystoma xenopodis</name>
    <dbReference type="NCBI Taxonomy" id="117903"/>
    <lineage>
        <taxon>Eukaryota</taxon>
        <taxon>Metazoa</taxon>
        <taxon>Spiralia</taxon>
        <taxon>Lophotrochozoa</taxon>
        <taxon>Platyhelminthes</taxon>
        <taxon>Monogenea</taxon>
        <taxon>Polyopisthocotylea</taxon>
        <taxon>Polystomatidea</taxon>
        <taxon>Polystomatidae</taxon>
        <taxon>Protopolystoma</taxon>
    </lineage>
</organism>
<dbReference type="PANTHER" id="PTHR19372:SF7">
    <property type="entry name" value="SULFITE OXIDASE, MITOCHONDRIAL"/>
    <property type="match status" value="1"/>
</dbReference>
<sequence length="127" mass="14221">MTRDKRYAYSGGGRAITSVSVSSDAGCTWIPAQLHPVSRPIKPHKQSEQQSVSPSNEPTEEINLPKEMPHWAWTLWEATVEIPKVHASNWLVLFQLSDLASYFPVTHSVFTQKTIVLIDYSLAPLCS</sequence>
<dbReference type="Proteomes" id="UP000784294">
    <property type="component" value="Unassembled WGS sequence"/>
</dbReference>
<dbReference type="PANTHER" id="PTHR19372">
    <property type="entry name" value="SULFITE REDUCTASE"/>
    <property type="match status" value="1"/>
</dbReference>
<dbReference type="OrthoDB" id="10051395at2759"/>
<dbReference type="InterPro" id="IPR005066">
    <property type="entry name" value="MoCF_OxRdtse_dimer"/>
</dbReference>